<comment type="caution">
    <text evidence="2">The sequence shown here is derived from an EMBL/GenBank/DDBJ whole genome shotgun (WGS) entry which is preliminary data.</text>
</comment>
<protein>
    <submittedName>
        <fullName evidence="2">Uncharacterized protein</fullName>
    </submittedName>
</protein>
<keyword evidence="3" id="KW-1185">Reference proteome</keyword>
<feature type="region of interest" description="Disordered" evidence="1">
    <location>
        <begin position="1"/>
        <end position="30"/>
    </location>
</feature>
<organism evidence="2 3">
    <name type="scientific">Liparis tanakae</name>
    <name type="common">Tanaka's snailfish</name>
    <dbReference type="NCBI Taxonomy" id="230148"/>
    <lineage>
        <taxon>Eukaryota</taxon>
        <taxon>Metazoa</taxon>
        <taxon>Chordata</taxon>
        <taxon>Craniata</taxon>
        <taxon>Vertebrata</taxon>
        <taxon>Euteleostomi</taxon>
        <taxon>Actinopterygii</taxon>
        <taxon>Neopterygii</taxon>
        <taxon>Teleostei</taxon>
        <taxon>Neoteleostei</taxon>
        <taxon>Acanthomorphata</taxon>
        <taxon>Eupercaria</taxon>
        <taxon>Perciformes</taxon>
        <taxon>Cottioidei</taxon>
        <taxon>Cottales</taxon>
        <taxon>Liparidae</taxon>
        <taxon>Liparis</taxon>
    </lineage>
</organism>
<feature type="compositionally biased region" description="Polar residues" evidence="1">
    <location>
        <begin position="8"/>
        <end position="23"/>
    </location>
</feature>
<sequence length="165" mass="18084">MPLRFRRSTTGESCLQRLRSGSSVRPPADSPLDMVRSLGWGGEGTRADYRTRLPSPADLSLNTHVNVGRSYGLRPVAFLDLRHRIPPTTSLTEETRVLDQLPGNRPQTPGHETLHHACLVSNTGSISTDVLLTLPLITPSASSERLIVSADSVRTKARQHDINNC</sequence>
<evidence type="ECO:0000313" key="2">
    <source>
        <dbReference type="EMBL" id="TNN39362.1"/>
    </source>
</evidence>
<evidence type="ECO:0000313" key="3">
    <source>
        <dbReference type="Proteomes" id="UP000314294"/>
    </source>
</evidence>
<accession>A0A4Z2FG38</accession>
<dbReference type="AlphaFoldDB" id="A0A4Z2FG38"/>
<proteinExistence type="predicted"/>
<gene>
    <name evidence="2" type="ORF">EYF80_050460</name>
</gene>
<name>A0A4Z2FG38_9TELE</name>
<dbReference type="Proteomes" id="UP000314294">
    <property type="component" value="Unassembled WGS sequence"/>
</dbReference>
<evidence type="ECO:0000256" key="1">
    <source>
        <dbReference type="SAM" id="MobiDB-lite"/>
    </source>
</evidence>
<reference evidence="2 3" key="1">
    <citation type="submission" date="2019-03" db="EMBL/GenBank/DDBJ databases">
        <title>First draft genome of Liparis tanakae, snailfish: a comprehensive survey of snailfish specific genes.</title>
        <authorList>
            <person name="Kim W."/>
            <person name="Song I."/>
            <person name="Jeong J.-H."/>
            <person name="Kim D."/>
            <person name="Kim S."/>
            <person name="Ryu S."/>
            <person name="Song J.Y."/>
            <person name="Lee S.K."/>
        </authorList>
    </citation>
    <scope>NUCLEOTIDE SEQUENCE [LARGE SCALE GENOMIC DNA]</scope>
    <source>
        <tissue evidence="2">Muscle</tissue>
    </source>
</reference>
<dbReference type="EMBL" id="SRLO01001286">
    <property type="protein sequence ID" value="TNN39362.1"/>
    <property type="molecule type" value="Genomic_DNA"/>
</dbReference>